<protein>
    <submittedName>
        <fullName evidence="1">Uncharacterized protein</fullName>
    </submittedName>
</protein>
<comment type="caution">
    <text evidence="1">The sequence shown here is derived from an EMBL/GenBank/DDBJ whole genome shotgun (WGS) entry which is preliminary data.</text>
</comment>
<evidence type="ECO:0000313" key="1">
    <source>
        <dbReference type="EMBL" id="GEM51323.1"/>
    </source>
</evidence>
<dbReference type="RefSeq" id="WP_019975285.1">
    <property type="nucleotide sequence ID" value="NZ_BJXC01000005.1"/>
</dbReference>
<dbReference type="OrthoDB" id="1340494at2"/>
<dbReference type="GeneID" id="84649973"/>
<keyword evidence="2" id="KW-1185">Reference proteome</keyword>
<accession>A0A511NES5</accession>
<dbReference type="AlphaFoldDB" id="A0A511NES5"/>
<gene>
    <name evidence="1" type="ORF">EB1_11130</name>
</gene>
<dbReference type="STRING" id="1218108.GCA_000382425_01799"/>
<sequence length="262" mass="30669">MSAKKHLFEKVFEKAKADCGNCSKNAISKCLEDIFSEDYGYRITSKTFSRYYDYFLKDEIEKKNISVEKLNRLAKYIGYENFGVFNLQFTQHIIKEKENKEFENRSVEIHDPPEKKFNENFLEIEHSSQKNIVREKIKLSNNKILTGSGIATTLIAGGLFFNSIDFNSSCMVWKENHYEEIDCDNTSPQMNAVPYNETIFQLKKITQVDTLNFENAINKVWYIKNNGEIEFYTNYGLHPESGKTLKPITKYILNKYVLTKEQ</sequence>
<reference evidence="1 2" key="1">
    <citation type="submission" date="2019-07" db="EMBL/GenBank/DDBJ databases">
        <title>Whole genome shotgun sequence of Empedobacter brevis NBRC 14943.</title>
        <authorList>
            <person name="Hosoyama A."/>
            <person name="Uohara A."/>
            <person name="Ohji S."/>
            <person name="Ichikawa N."/>
        </authorList>
    </citation>
    <scope>NUCLEOTIDE SEQUENCE [LARGE SCALE GENOMIC DNA]</scope>
    <source>
        <strain evidence="1 2">NBRC 14943</strain>
    </source>
</reference>
<name>A0A511NES5_9FLAO</name>
<dbReference type="Proteomes" id="UP000321245">
    <property type="component" value="Unassembled WGS sequence"/>
</dbReference>
<dbReference type="EMBL" id="BJXC01000005">
    <property type="protein sequence ID" value="GEM51323.1"/>
    <property type="molecule type" value="Genomic_DNA"/>
</dbReference>
<proteinExistence type="predicted"/>
<evidence type="ECO:0000313" key="2">
    <source>
        <dbReference type="Proteomes" id="UP000321245"/>
    </source>
</evidence>
<organism evidence="1 2">
    <name type="scientific">Empedobacter brevis NBRC 14943 = ATCC 43319</name>
    <dbReference type="NCBI Taxonomy" id="1218108"/>
    <lineage>
        <taxon>Bacteria</taxon>
        <taxon>Pseudomonadati</taxon>
        <taxon>Bacteroidota</taxon>
        <taxon>Flavobacteriia</taxon>
        <taxon>Flavobacteriales</taxon>
        <taxon>Weeksellaceae</taxon>
        <taxon>Empedobacter</taxon>
    </lineage>
</organism>